<dbReference type="AlphaFoldDB" id="A0A1J7HMS4"/>
<evidence type="ECO:0000256" key="1">
    <source>
        <dbReference type="SAM" id="MobiDB-lite"/>
    </source>
</evidence>
<feature type="compositionally biased region" description="Basic and acidic residues" evidence="1">
    <location>
        <begin position="146"/>
        <end position="164"/>
    </location>
</feature>
<dbReference type="GO" id="GO:0005681">
    <property type="term" value="C:spliceosomal complex"/>
    <property type="evidence" value="ECO:0007669"/>
    <property type="project" value="InterPro"/>
</dbReference>
<dbReference type="EMBL" id="CM007370">
    <property type="protein sequence ID" value="OIW03697.1"/>
    <property type="molecule type" value="Genomic_DNA"/>
</dbReference>
<gene>
    <name evidence="2" type="ORF">TanjilG_29732</name>
</gene>
<dbReference type="Gramene" id="OIW03697">
    <property type="protein sequence ID" value="OIW03697"/>
    <property type="gene ID" value="TanjilG_29732"/>
</dbReference>
<feature type="non-terminal residue" evidence="2">
    <location>
        <position position="1"/>
    </location>
</feature>
<accession>A0A1J7HMS4</accession>
<keyword evidence="3" id="KW-1185">Reference proteome</keyword>
<evidence type="ECO:0000313" key="3">
    <source>
        <dbReference type="Proteomes" id="UP000188354"/>
    </source>
</evidence>
<evidence type="ECO:0000313" key="2">
    <source>
        <dbReference type="EMBL" id="OIW03697.1"/>
    </source>
</evidence>
<dbReference type="STRING" id="3871.A0A1J7HMS4"/>
<dbReference type="PANTHER" id="PTHR12096">
    <property type="entry name" value="NUCLEAR PROTEIN SKIP-RELATED"/>
    <property type="match status" value="1"/>
</dbReference>
<feature type="region of interest" description="Disordered" evidence="1">
    <location>
        <begin position="126"/>
        <end position="164"/>
    </location>
</feature>
<reference evidence="2 3" key="1">
    <citation type="journal article" date="2017" name="Plant Biotechnol. J.">
        <title>A comprehensive draft genome sequence for lupin (Lupinus angustifolius), an emerging health food: insights into plant-microbe interactions and legume evolution.</title>
        <authorList>
            <person name="Hane J.K."/>
            <person name="Ming Y."/>
            <person name="Kamphuis L.G."/>
            <person name="Nelson M.N."/>
            <person name="Garg G."/>
            <person name="Atkins C.A."/>
            <person name="Bayer P.E."/>
            <person name="Bravo A."/>
            <person name="Bringans S."/>
            <person name="Cannon S."/>
            <person name="Edwards D."/>
            <person name="Foley R."/>
            <person name="Gao L.L."/>
            <person name="Harrison M.J."/>
            <person name="Huang W."/>
            <person name="Hurgobin B."/>
            <person name="Li S."/>
            <person name="Liu C.W."/>
            <person name="McGrath A."/>
            <person name="Morahan G."/>
            <person name="Murray J."/>
            <person name="Weller J."/>
            <person name="Jian J."/>
            <person name="Singh K.B."/>
        </authorList>
    </citation>
    <scope>NUCLEOTIDE SEQUENCE [LARGE SCALE GENOMIC DNA]</scope>
    <source>
        <strain evidence="3">cv. Tanjil</strain>
        <tissue evidence="2">Whole plant</tissue>
    </source>
</reference>
<name>A0A1J7HMS4_LUPAN</name>
<proteinExistence type="predicted"/>
<dbReference type="Proteomes" id="UP000188354">
    <property type="component" value="Chromosome LG10"/>
</dbReference>
<dbReference type="InterPro" id="IPR017862">
    <property type="entry name" value="SKI-int_prot_SKIP"/>
</dbReference>
<sequence length="164" mass="18094">KRAGFVPRKVEDFGDGGAFPEIHVAQYPFDMGREKSLKPGSKILPVSVDAHGNVAYDAIVRQNENSKKIVYTQQKDLIPKILKNDEDDEMVDDEDVQEEIEQTMQETKAALEKIVNFLTEVKKGKKAMEKVGGGGTMRASAGSSMRDSHDGGSGRTRIGFERGH</sequence>
<protein>
    <submittedName>
        <fullName evidence="2">Uncharacterized protein</fullName>
    </submittedName>
</protein>
<organism evidence="2 3">
    <name type="scientific">Lupinus angustifolius</name>
    <name type="common">Narrow-leaved blue lupine</name>
    <dbReference type="NCBI Taxonomy" id="3871"/>
    <lineage>
        <taxon>Eukaryota</taxon>
        <taxon>Viridiplantae</taxon>
        <taxon>Streptophyta</taxon>
        <taxon>Embryophyta</taxon>
        <taxon>Tracheophyta</taxon>
        <taxon>Spermatophyta</taxon>
        <taxon>Magnoliopsida</taxon>
        <taxon>eudicotyledons</taxon>
        <taxon>Gunneridae</taxon>
        <taxon>Pentapetalae</taxon>
        <taxon>rosids</taxon>
        <taxon>fabids</taxon>
        <taxon>Fabales</taxon>
        <taxon>Fabaceae</taxon>
        <taxon>Papilionoideae</taxon>
        <taxon>50 kb inversion clade</taxon>
        <taxon>genistoids sensu lato</taxon>
        <taxon>core genistoids</taxon>
        <taxon>Genisteae</taxon>
        <taxon>Lupinus</taxon>
    </lineage>
</organism>
<dbReference type="GO" id="GO:0000398">
    <property type="term" value="P:mRNA splicing, via spliceosome"/>
    <property type="evidence" value="ECO:0007669"/>
    <property type="project" value="InterPro"/>
</dbReference>